<keyword evidence="3" id="KW-1185">Reference proteome</keyword>
<comment type="caution">
    <text evidence="2">The sequence shown here is derived from an EMBL/GenBank/DDBJ whole genome shotgun (WGS) entry which is preliminary data.</text>
</comment>
<organism evidence="2 3">
    <name type="scientific">Leuconostoc falkenbergense</name>
    <dbReference type="NCBI Taxonomy" id="2766470"/>
    <lineage>
        <taxon>Bacteria</taxon>
        <taxon>Bacillati</taxon>
        <taxon>Bacillota</taxon>
        <taxon>Bacilli</taxon>
        <taxon>Lactobacillales</taxon>
        <taxon>Lactobacillaceae</taxon>
        <taxon>Leuconostoc</taxon>
    </lineage>
</organism>
<dbReference type="Proteomes" id="UP001242903">
    <property type="component" value="Unassembled WGS sequence"/>
</dbReference>
<evidence type="ECO:0000256" key="1">
    <source>
        <dbReference type="SAM" id="Phobius"/>
    </source>
</evidence>
<evidence type="ECO:0000313" key="3">
    <source>
        <dbReference type="Proteomes" id="UP001242903"/>
    </source>
</evidence>
<protein>
    <submittedName>
        <fullName evidence="2">Uncharacterized protein</fullName>
    </submittedName>
</protein>
<keyword evidence="1" id="KW-0472">Membrane</keyword>
<dbReference type="EMBL" id="JAUCAQ010000014">
    <property type="protein sequence ID" value="MDM7646806.1"/>
    <property type="molecule type" value="Genomic_DNA"/>
</dbReference>
<sequence length="112" mass="13628">MIWIMIYVVVISGLLLWRSEYKLYKMNKELERARESTDIRIDSVGDRLQEYITKEKFARLFGYENQNDLFEYLDHIYSYSQLYEEYRSRYGNINPVLVTRIDISKYTQKGTK</sequence>
<proteinExistence type="predicted"/>
<keyword evidence="1" id="KW-0812">Transmembrane</keyword>
<feature type="transmembrane region" description="Helical" evidence="1">
    <location>
        <begin position="6"/>
        <end position="24"/>
    </location>
</feature>
<keyword evidence="1" id="KW-1133">Transmembrane helix</keyword>
<reference evidence="2 3" key="1">
    <citation type="submission" date="2023-06" db="EMBL/GenBank/DDBJ databases">
        <title>Draft Genome Sequences of lactic acid bacteria strains isolated from fermented milk products.</title>
        <authorList>
            <person name="Elcheninov A.G."/>
            <person name="Klyukina A."/>
            <person name="Zayulina K.S."/>
            <person name="Gavirova L.A."/>
            <person name="Shcherbakova P.A."/>
            <person name="Shestakov A.I."/>
            <person name="Kublanov I.V."/>
            <person name="Kochetkova T.V."/>
        </authorList>
    </citation>
    <scope>NUCLEOTIDE SEQUENCE [LARGE SCALE GENOMIC DNA]</scope>
    <source>
        <strain evidence="2 3">TOM.81</strain>
    </source>
</reference>
<dbReference type="RefSeq" id="WP_289456646.1">
    <property type="nucleotide sequence ID" value="NZ_JAUCAQ010000014.1"/>
</dbReference>
<gene>
    <name evidence="2" type="ORF">QUE93_07230</name>
</gene>
<name>A0ABT7RZS5_9LACO</name>
<accession>A0ABT7RZS5</accession>
<evidence type="ECO:0000313" key="2">
    <source>
        <dbReference type="EMBL" id="MDM7646806.1"/>
    </source>
</evidence>